<dbReference type="Proteomes" id="UP000002669">
    <property type="component" value="Unassembled WGS sequence"/>
</dbReference>
<name>E4URX6_ARTGP</name>
<dbReference type="AlphaFoldDB" id="E4URX6"/>
<protein>
    <submittedName>
        <fullName evidence="1">Uncharacterized protein</fullName>
    </submittedName>
</protein>
<reference evidence="2" key="1">
    <citation type="journal article" date="2012" name="MBio">
        <title>Comparative genome analysis of Trichophyton rubrum and related dermatophytes reveals candidate genes involved in infection.</title>
        <authorList>
            <person name="Martinez D.A."/>
            <person name="Oliver B.G."/>
            <person name="Graeser Y."/>
            <person name="Goldberg J.M."/>
            <person name="Li W."/>
            <person name="Martinez-Rossi N.M."/>
            <person name="Monod M."/>
            <person name="Shelest E."/>
            <person name="Barton R.C."/>
            <person name="Birch E."/>
            <person name="Brakhage A.A."/>
            <person name="Chen Z."/>
            <person name="Gurr S.J."/>
            <person name="Heiman D."/>
            <person name="Heitman J."/>
            <person name="Kosti I."/>
            <person name="Rossi A."/>
            <person name="Saif S."/>
            <person name="Samalova M."/>
            <person name="Saunders C.W."/>
            <person name="Shea T."/>
            <person name="Summerbell R.C."/>
            <person name="Xu J."/>
            <person name="Young S."/>
            <person name="Zeng Q."/>
            <person name="Birren B.W."/>
            <person name="Cuomo C.A."/>
            <person name="White T.C."/>
        </authorList>
    </citation>
    <scope>NUCLEOTIDE SEQUENCE [LARGE SCALE GENOMIC DNA]</scope>
    <source>
        <strain evidence="2">ATCC MYA-4604 / CBS 118893</strain>
    </source>
</reference>
<accession>E4URX6</accession>
<sequence>MANLLRTEYGEMRCPLYWAKISDHVIGSHACRKQRCILRIAYQVRSISEVLSHLVPASSCSNREGYGARESIEEGPRQAFALQLGVIFDITGPATMFAAEHFVLCCKRYSAPKFNASCGVASLFGCYFDFSCIIMDSARVNP</sequence>
<proteinExistence type="predicted"/>
<keyword evidence="2" id="KW-1185">Reference proteome</keyword>
<dbReference type="GeneID" id="10029351"/>
<dbReference type="VEuPathDB" id="FungiDB:MGYG_04237"/>
<dbReference type="HOGENOM" id="CLU_1815339_0_0_1"/>
<dbReference type="EMBL" id="DS989824">
    <property type="protein sequence ID" value="EFR01233.1"/>
    <property type="molecule type" value="Genomic_DNA"/>
</dbReference>
<organism evidence="2">
    <name type="scientific">Arthroderma gypseum (strain ATCC MYA-4604 / CBS 118893)</name>
    <name type="common">Microsporum gypseum</name>
    <dbReference type="NCBI Taxonomy" id="535722"/>
    <lineage>
        <taxon>Eukaryota</taxon>
        <taxon>Fungi</taxon>
        <taxon>Dikarya</taxon>
        <taxon>Ascomycota</taxon>
        <taxon>Pezizomycotina</taxon>
        <taxon>Eurotiomycetes</taxon>
        <taxon>Eurotiomycetidae</taxon>
        <taxon>Onygenales</taxon>
        <taxon>Arthrodermataceae</taxon>
        <taxon>Nannizzia</taxon>
    </lineage>
</organism>
<evidence type="ECO:0000313" key="1">
    <source>
        <dbReference type="EMBL" id="EFR01233.1"/>
    </source>
</evidence>
<gene>
    <name evidence="1" type="ORF">MGYG_04237</name>
</gene>
<evidence type="ECO:0000313" key="2">
    <source>
        <dbReference type="Proteomes" id="UP000002669"/>
    </source>
</evidence>
<dbReference type="RefSeq" id="XP_003174063.1">
    <property type="nucleotide sequence ID" value="XM_003174015.1"/>
</dbReference>
<dbReference type="InParanoid" id="E4URX6"/>